<organism evidence="2 3">
    <name type="scientific">Globisporangium ultimum (strain ATCC 200006 / CBS 805.95 / DAOM BR144)</name>
    <name type="common">Pythium ultimum</name>
    <dbReference type="NCBI Taxonomy" id="431595"/>
    <lineage>
        <taxon>Eukaryota</taxon>
        <taxon>Sar</taxon>
        <taxon>Stramenopiles</taxon>
        <taxon>Oomycota</taxon>
        <taxon>Peronosporomycetes</taxon>
        <taxon>Pythiales</taxon>
        <taxon>Pythiaceae</taxon>
        <taxon>Globisporangium</taxon>
    </lineage>
</organism>
<protein>
    <submittedName>
        <fullName evidence="2">Uncharacterized protein</fullName>
    </submittedName>
</protein>
<dbReference type="OMA" id="FEMACEH"/>
<dbReference type="InParanoid" id="K3X4P7"/>
<reference evidence="2" key="3">
    <citation type="submission" date="2015-02" db="UniProtKB">
        <authorList>
            <consortium name="EnsemblProtists"/>
        </authorList>
    </citation>
    <scope>IDENTIFICATION</scope>
    <source>
        <strain evidence="2">DAOM BR144</strain>
    </source>
</reference>
<keyword evidence="3" id="KW-1185">Reference proteome</keyword>
<reference evidence="3" key="1">
    <citation type="journal article" date="2010" name="Genome Biol.">
        <title>Genome sequence of the necrotrophic plant pathogen Pythium ultimum reveals original pathogenicity mechanisms and effector repertoire.</title>
        <authorList>
            <person name="Levesque C.A."/>
            <person name="Brouwer H."/>
            <person name="Cano L."/>
            <person name="Hamilton J.P."/>
            <person name="Holt C."/>
            <person name="Huitema E."/>
            <person name="Raffaele S."/>
            <person name="Robideau G.P."/>
            <person name="Thines M."/>
            <person name="Win J."/>
            <person name="Zerillo M.M."/>
            <person name="Beakes G.W."/>
            <person name="Boore J.L."/>
            <person name="Busam D."/>
            <person name="Dumas B."/>
            <person name="Ferriera S."/>
            <person name="Fuerstenberg S.I."/>
            <person name="Gachon C.M."/>
            <person name="Gaulin E."/>
            <person name="Govers F."/>
            <person name="Grenville-Briggs L."/>
            <person name="Horner N."/>
            <person name="Hostetler J."/>
            <person name="Jiang R.H."/>
            <person name="Johnson J."/>
            <person name="Krajaejun T."/>
            <person name="Lin H."/>
            <person name="Meijer H.J."/>
            <person name="Moore B."/>
            <person name="Morris P."/>
            <person name="Phuntmart V."/>
            <person name="Puiu D."/>
            <person name="Shetty J."/>
            <person name="Stajich J.E."/>
            <person name="Tripathy S."/>
            <person name="Wawra S."/>
            <person name="van West P."/>
            <person name="Whitty B.R."/>
            <person name="Coutinho P.M."/>
            <person name="Henrissat B."/>
            <person name="Martin F."/>
            <person name="Thomas P.D."/>
            <person name="Tyler B.M."/>
            <person name="De Vries R.P."/>
            <person name="Kamoun S."/>
            <person name="Yandell M."/>
            <person name="Tisserat N."/>
            <person name="Buell C.R."/>
        </authorList>
    </citation>
    <scope>NUCLEOTIDE SEQUENCE</scope>
    <source>
        <strain evidence="3">DAOM:BR144</strain>
    </source>
</reference>
<feature type="compositionally biased region" description="Acidic residues" evidence="1">
    <location>
        <begin position="323"/>
        <end position="342"/>
    </location>
</feature>
<name>K3X4P7_GLOUD</name>
<evidence type="ECO:0000313" key="3">
    <source>
        <dbReference type="Proteomes" id="UP000019132"/>
    </source>
</evidence>
<feature type="region of interest" description="Disordered" evidence="1">
    <location>
        <begin position="185"/>
        <end position="268"/>
    </location>
</feature>
<evidence type="ECO:0000256" key="1">
    <source>
        <dbReference type="SAM" id="MobiDB-lite"/>
    </source>
</evidence>
<dbReference type="Proteomes" id="UP000019132">
    <property type="component" value="Unassembled WGS sequence"/>
</dbReference>
<feature type="compositionally biased region" description="Acidic residues" evidence="1">
    <location>
        <begin position="197"/>
        <end position="210"/>
    </location>
</feature>
<sequence>MALSNGFDARGSSLVAGIDAAIERVVVHFEDNDIALRLDVLRALSAQAKLAFETERIRERLHQHPLTKDLIDAIATTSTVFERLVAGVSVDEYSCEYDAQRNVEILATVRWLLKDDSAKQQIKKRKKASASKANRAVPLILRYAYSRSLEEDGNTLVEFRVMSSVGVEAMPKELVHFAVSSSSPYPRSFYENQNDGDVSDDEQEQDDEEEARSKDSSSKEKQEEDHNDSDDDNESSEKDAGSEGDEEEQASAEEGQEDGSYGEAVEAFNFDDSVIEDIMKWIGEDDVDPADVIGFFLALPVSEDEWQLDERITEIVFNAETEGMSDQEEEGEKGQEAEDESE</sequence>
<dbReference type="AlphaFoldDB" id="K3X4P7"/>
<reference evidence="3" key="2">
    <citation type="submission" date="2010-04" db="EMBL/GenBank/DDBJ databases">
        <authorList>
            <person name="Buell R."/>
            <person name="Hamilton J."/>
            <person name="Hostetler J."/>
        </authorList>
    </citation>
    <scope>NUCLEOTIDE SEQUENCE [LARGE SCALE GENOMIC DNA]</scope>
    <source>
        <strain evidence="3">DAOM:BR144</strain>
    </source>
</reference>
<dbReference type="EnsemblProtists" id="PYU1_T012196">
    <property type="protein sequence ID" value="PYU1_T012196"/>
    <property type="gene ID" value="PYU1_G012170"/>
</dbReference>
<dbReference type="EMBL" id="GL376601">
    <property type="status" value="NOT_ANNOTATED_CDS"/>
    <property type="molecule type" value="Genomic_DNA"/>
</dbReference>
<dbReference type="VEuPathDB" id="FungiDB:PYU1_G012170"/>
<feature type="compositionally biased region" description="Acidic residues" evidence="1">
    <location>
        <begin position="225"/>
        <end position="234"/>
    </location>
</feature>
<feature type="compositionally biased region" description="Polar residues" evidence="1">
    <location>
        <begin position="185"/>
        <end position="196"/>
    </location>
</feature>
<feature type="compositionally biased region" description="Acidic residues" evidence="1">
    <location>
        <begin position="242"/>
        <end position="257"/>
    </location>
</feature>
<evidence type="ECO:0000313" key="2">
    <source>
        <dbReference type="EnsemblProtists" id="PYU1_T012196"/>
    </source>
</evidence>
<dbReference type="HOGENOM" id="CLU_044796_0_0_1"/>
<accession>K3X4P7</accession>
<dbReference type="eggNOG" id="ENOG502S85X">
    <property type="taxonomic scope" value="Eukaryota"/>
</dbReference>
<proteinExistence type="predicted"/>
<feature type="region of interest" description="Disordered" evidence="1">
    <location>
        <begin position="319"/>
        <end position="342"/>
    </location>
</feature>
<feature type="compositionally biased region" description="Basic and acidic residues" evidence="1">
    <location>
        <begin position="211"/>
        <end position="224"/>
    </location>
</feature>